<protein>
    <submittedName>
        <fullName evidence="6">OmpA family protein</fullName>
    </submittedName>
</protein>
<dbReference type="Proteomes" id="UP000509658">
    <property type="component" value="Chromosome"/>
</dbReference>
<dbReference type="RefSeq" id="WP_174673695.1">
    <property type="nucleotide sequence ID" value="NZ_CP054491.1"/>
</dbReference>
<dbReference type="CDD" id="cd07185">
    <property type="entry name" value="OmpA_C-like"/>
    <property type="match status" value="1"/>
</dbReference>
<accession>A0A6N0I0H1</accession>
<feature type="domain" description="OmpA-like" evidence="5">
    <location>
        <begin position="1"/>
        <end position="76"/>
    </location>
</feature>
<keyword evidence="7" id="KW-1185">Reference proteome</keyword>
<dbReference type="EMBL" id="CP054491">
    <property type="protein sequence ID" value="QKQ28083.1"/>
    <property type="molecule type" value="Genomic_DNA"/>
</dbReference>
<comment type="subcellular location">
    <subcellularLocation>
        <location evidence="1">Cell outer membrane</location>
    </subcellularLocation>
</comment>
<dbReference type="Gene3D" id="3.30.1330.60">
    <property type="entry name" value="OmpA-like domain"/>
    <property type="match status" value="1"/>
</dbReference>
<evidence type="ECO:0000313" key="6">
    <source>
        <dbReference type="EMBL" id="QKQ28083.1"/>
    </source>
</evidence>
<dbReference type="PROSITE" id="PS51123">
    <property type="entry name" value="OMPA_2"/>
    <property type="match status" value="1"/>
</dbReference>
<evidence type="ECO:0000256" key="3">
    <source>
        <dbReference type="ARBA" id="ARBA00023237"/>
    </source>
</evidence>
<keyword evidence="3" id="KW-0998">Cell outer membrane</keyword>
<dbReference type="PANTHER" id="PTHR30329">
    <property type="entry name" value="STATOR ELEMENT OF FLAGELLAR MOTOR COMPLEX"/>
    <property type="match status" value="1"/>
</dbReference>
<evidence type="ECO:0000259" key="5">
    <source>
        <dbReference type="PROSITE" id="PS51123"/>
    </source>
</evidence>
<dbReference type="GO" id="GO:0009279">
    <property type="term" value="C:cell outer membrane"/>
    <property type="evidence" value="ECO:0007669"/>
    <property type="project" value="UniProtKB-SubCell"/>
</dbReference>
<dbReference type="Pfam" id="PF00691">
    <property type="entry name" value="OmpA"/>
    <property type="match status" value="1"/>
</dbReference>
<evidence type="ECO:0000256" key="2">
    <source>
        <dbReference type="ARBA" id="ARBA00023136"/>
    </source>
</evidence>
<dbReference type="KEGG" id="rev:HUE57_18670"/>
<dbReference type="InterPro" id="IPR050330">
    <property type="entry name" value="Bact_OuterMem_StrucFunc"/>
</dbReference>
<sequence length="76" mass="8022">MLRGNVIGHTDSMGAAGYNMGLSERRAAAVASYLSGKGISRGMLSSKGMGESDPVASNDNAEGRMMNRRVVFEIAR</sequence>
<gene>
    <name evidence="6" type="ORF">HUE57_18670</name>
</gene>
<evidence type="ECO:0000256" key="4">
    <source>
        <dbReference type="PROSITE-ProRule" id="PRU00473"/>
    </source>
</evidence>
<dbReference type="InterPro" id="IPR006665">
    <property type="entry name" value="OmpA-like"/>
</dbReference>
<keyword evidence="2 4" id="KW-0472">Membrane</keyword>
<dbReference type="AlphaFoldDB" id="A0A6N0I0H1"/>
<dbReference type="InterPro" id="IPR036737">
    <property type="entry name" value="OmpA-like_sf"/>
</dbReference>
<organism evidence="6 7">
    <name type="scientific">Candidatus Reidiella endopervernicosa</name>
    <dbReference type="NCBI Taxonomy" id="2738883"/>
    <lineage>
        <taxon>Bacteria</taxon>
        <taxon>Pseudomonadati</taxon>
        <taxon>Pseudomonadota</taxon>
        <taxon>Gammaproteobacteria</taxon>
        <taxon>Candidatus Reidiella</taxon>
    </lineage>
</organism>
<reference evidence="6 7" key="1">
    <citation type="submission" date="2020-05" db="EMBL/GenBank/DDBJ databases">
        <title>Horizontal transmission and recombination maintain forever young bacterial symbiont genomes.</title>
        <authorList>
            <person name="Russell S.L."/>
            <person name="Pepper-Tunick E."/>
            <person name="Svedberg J."/>
            <person name="Byrne A."/>
            <person name="Ruelas Castillo J."/>
            <person name="Vollmers C."/>
            <person name="Beinart R.A."/>
            <person name="Corbett-Detig R."/>
        </authorList>
    </citation>
    <scope>NUCLEOTIDE SEQUENCE [LARGE SCALE GENOMIC DNA]</scope>
    <source>
        <strain evidence="6">Santa_Monica_outfall</strain>
    </source>
</reference>
<proteinExistence type="predicted"/>
<evidence type="ECO:0000313" key="7">
    <source>
        <dbReference type="Proteomes" id="UP000509658"/>
    </source>
</evidence>
<dbReference type="InterPro" id="IPR006664">
    <property type="entry name" value="OMP_bac"/>
</dbReference>
<dbReference type="PRINTS" id="PR01023">
    <property type="entry name" value="NAFLGMOTY"/>
</dbReference>
<dbReference type="PANTHER" id="PTHR30329:SF21">
    <property type="entry name" value="LIPOPROTEIN YIAD-RELATED"/>
    <property type="match status" value="1"/>
</dbReference>
<name>A0A6N0I0H1_9GAMM</name>
<dbReference type="SUPFAM" id="SSF103088">
    <property type="entry name" value="OmpA-like"/>
    <property type="match status" value="1"/>
</dbReference>
<evidence type="ECO:0000256" key="1">
    <source>
        <dbReference type="ARBA" id="ARBA00004442"/>
    </source>
</evidence>
<dbReference type="PRINTS" id="PR01021">
    <property type="entry name" value="OMPADOMAIN"/>
</dbReference>